<reference evidence="2" key="1">
    <citation type="submission" date="2016-03" db="EMBL/GenBank/DDBJ databases">
        <title>Draft genome sequence of Rosellinia necatrix.</title>
        <authorList>
            <person name="Kanematsu S."/>
        </authorList>
    </citation>
    <scope>NUCLEOTIDE SEQUENCE [LARGE SCALE GENOMIC DNA]</scope>
    <source>
        <strain evidence="2">W97</strain>
    </source>
</reference>
<keyword evidence="3" id="KW-1185">Reference proteome</keyword>
<evidence type="ECO:0000259" key="1">
    <source>
        <dbReference type="Pfam" id="PF01370"/>
    </source>
</evidence>
<dbReference type="InterPro" id="IPR036291">
    <property type="entry name" value="NAD(P)-bd_dom_sf"/>
</dbReference>
<dbReference type="AlphaFoldDB" id="A0A1W2TDD1"/>
<protein>
    <submittedName>
        <fullName evidence="2">Putative NAD dependent epimerase dehydratase family protein</fullName>
    </submittedName>
</protein>
<organism evidence="2">
    <name type="scientific">Rosellinia necatrix</name>
    <name type="common">White root-rot fungus</name>
    <dbReference type="NCBI Taxonomy" id="77044"/>
    <lineage>
        <taxon>Eukaryota</taxon>
        <taxon>Fungi</taxon>
        <taxon>Dikarya</taxon>
        <taxon>Ascomycota</taxon>
        <taxon>Pezizomycotina</taxon>
        <taxon>Sordariomycetes</taxon>
        <taxon>Xylariomycetidae</taxon>
        <taxon>Xylariales</taxon>
        <taxon>Xylariaceae</taxon>
        <taxon>Rosellinia</taxon>
    </lineage>
</organism>
<sequence>MTPNILITGAAGYIGGSLVASLVSENAHLPAKNIFAAVRTDEQVQSLQPLGINVLQLDLKDEESVAEAVLKHEIDIVVHTASSIDFRLALNLIKALGKRREVTGKDTYHIHSSVTTGYSKECGWPYGTVKDGDAVYKLEKELNDGFPIRTTNIAITELAGAQGVTNFIVGVPFVYGTGAGQWKKLSQNIPASIKAGAALKTVYKFDSDSNFAAVHVSDLAEYYVLLLKKLLQGEKLPSGEKGYYFAVAHEVGWWDIAQGLANTLHARGLVTEPTAKVWPSDEMAAEVLDLPRQYVRVMHTARATIDYQNRYPLGWQPTWDKERLLASMDEEVDATFKHDKGKTSLFDALN</sequence>
<feature type="domain" description="NAD-dependent epimerase/dehydratase" evidence="1">
    <location>
        <begin position="5"/>
        <end position="231"/>
    </location>
</feature>
<accession>A0A1W2TDD1</accession>
<dbReference type="STRING" id="77044.A0A1W2TDD1"/>
<dbReference type="InterPro" id="IPR051783">
    <property type="entry name" value="NAD(P)-dependent_oxidoreduct"/>
</dbReference>
<evidence type="ECO:0000313" key="3">
    <source>
        <dbReference type="Proteomes" id="UP000054516"/>
    </source>
</evidence>
<gene>
    <name evidence="2" type="ORF">SAMD00023353_0301160</name>
</gene>
<dbReference type="PANTHER" id="PTHR48079:SF6">
    <property type="entry name" value="NAD(P)-BINDING DOMAIN-CONTAINING PROTEIN-RELATED"/>
    <property type="match status" value="1"/>
</dbReference>
<name>A0A1W2TDD1_ROSNE</name>
<proteinExistence type="predicted"/>
<dbReference type="OMA" id="HTASGMH"/>
<dbReference type="EMBL" id="DF977448">
    <property type="protein sequence ID" value="GAP86000.1"/>
    <property type="molecule type" value="Genomic_DNA"/>
</dbReference>
<dbReference type="Proteomes" id="UP000054516">
    <property type="component" value="Unassembled WGS sequence"/>
</dbReference>
<dbReference type="Gene3D" id="3.40.50.720">
    <property type="entry name" value="NAD(P)-binding Rossmann-like Domain"/>
    <property type="match status" value="1"/>
</dbReference>
<dbReference type="GO" id="GO:0004029">
    <property type="term" value="F:aldehyde dehydrogenase (NAD+) activity"/>
    <property type="evidence" value="ECO:0007669"/>
    <property type="project" value="TreeGrafter"/>
</dbReference>
<dbReference type="PANTHER" id="PTHR48079">
    <property type="entry name" value="PROTEIN YEEZ"/>
    <property type="match status" value="1"/>
</dbReference>
<dbReference type="OrthoDB" id="10262413at2759"/>
<dbReference type="SUPFAM" id="SSF51735">
    <property type="entry name" value="NAD(P)-binding Rossmann-fold domains"/>
    <property type="match status" value="1"/>
</dbReference>
<evidence type="ECO:0000313" key="2">
    <source>
        <dbReference type="EMBL" id="GAP86000.1"/>
    </source>
</evidence>
<dbReference type="Pfam" id="PF01370">
    <property type="entry name" value="Epimerase"/>
    <property type="match status" value="1"/>
</dbReference>
<dbReference type="InterPro" id="IPR001509">
    <property type="entry name" value="Epimerase_deHydtase"/>
</dbReference>
<dbReference type="GO" id="GO:0005737">
    <property type="term" value="C:cytoplasm"/>
    <property type="evidence" value="ECO:0007669"/>
    <property type="project" value="TreeGrafter"/>
</dbReference>